<proteinExistence type="inferred from homology"/>
<keyword evidence="4" id="KW-0413">Isomerase</keyword>
<dbReference type="InterPro" id="IPR036588">
    <property type="entry name" value="CobH/CbiC_sf"/>
</dbReference>
<dbReference type="Pfam" id="PF02570">
    <property type="entry name" value="CbiC"/>
    <property type="match status" value="1"/>
</dbReference>
<keyword evidence="7" id="KW-1185">Reference proteome</keyword>
<evidence type="ECO:0000313" key="6">
    <source>
        <dbReference type="EMBL" id="SMP56332.1"/>
    </source>
</evidence>
<evidence type="ECO:0000259" key="5">
    <source>
        <dbReference type="Pfam" id="PF02570"/>
    </source>
</evidence>
<dbReference type="InterPro" id="IPR003722">
    <property type="entry name" value="Cbl_synth_CobH/CbiC"/>
</dbReference>
<dbReference type="PANTHER" id="PTHR43588:SF1">
    <property type="entry name" value="COBALT-PRECORRIN-8 METHYLMUTASE"/>
    <property type="match status" value="1"/>
</dbReference>
<dbReference type="EMBL" id="FXUF01000006">
    <property type="protein sequence ID" value="SMP56332.1"/>
    <property type="molecule type" value="Genomic_DNA"/>
</dbReference>
<dbReference type="Gene3D" id="3.40.50.10230">
    <property type="entry name" value="Cobalamin biosynthesis CobH/CbiC, precorrin-8X methylmutase"/>
    <property type="match status" value="1"/>
</dbReference>
<dbReference type="RefSeq" id="WP_283409231.1">
    <property type="nucleotide sequence ID" value="NZ_FXUF01000006.1"/>
</dbReference>
<dbReference type="SUPFAM" id="SSF63965">
    <property type="entry name" value="Precorrin-8X methylmutase CbiC/CobH"/>
    <property type="match status" value="1"/>
</dbReference>
<accession>A0AA46AJ46</accession>
<sequence length="223" mass="24152">MTSKPPTLDHAIEWRPAAIETDSFTIIRRELETLTGHPPAPETEDLLLRVIHTTADFELRDQLKVDPRIHEALPRLLAPGTVIYTDTRMVQSGINRKALETLNLSTRCLVDDPQVAADAAAQGRTRSALGVEAAVKDPQISVFVFGNAPTALFRLCQLMDEGLAAPALVIGVPVGFVGAAESKVHLLRYDVPQITLQGRKGGSNVAAAIVNALLYRLTGRTHP</sequence>
<dbReference type="Proteomes" id="UP001158066">
    <property type="component" value="Unassembled WGS sequence"/>
</dbReference>
<evidence type="ECO:0000313" key="7">
    <source>
        <dbReference type="Proteomes" id="UP001158066"/>
    </source>
</evidence>
<organism evidence="6 7">
    <name type="scientific">Anoxynatronum buryatiense</name>
    <dbReference type="NCBI Taxonomy" id="489973"/>
    <lineage>
        <taxon>Bacteria</taxon>
        <taxon>Bacillati</taxon>
        <taxon>Bacillota</taxon>
        <taxon>Clostridia</taxon>
        <taxon>Eubacteriales</taxon>
        <taxon>Clostridiaceae</taxon>
        <taxon>Anoxynatronum</taxon>
    </lineage>
</organism>
<evidence type="ECO:0000256" key="4">
    <source>
        <dbReference type="ARBA" id="ARBA00023235"/>
    </source>
</evidence>
<reference evidence="6" key="1">
    <citation type="submission" date="2017-05" db="EMBL/GenBank/DDBJ databases">
        <authorList>
            <person name="Varghese N."/>
            <person name="Submissions S."/>
        </authorList>
    </citation>
    <scope>NUCLEOTIDE SEQUENCE</scope>
    <source>
        <strain evidence="6">Su22</strain>
    </source>
</reference>
<gene>
    <name evidence="6" type="ORF">SAMN06296020_10661</name>
</gene>
<comment type="pathway">
    <text evidence="1">Cofactor biosynthesis; adenosylcobalamin biosynthesis.</text>
</comment>
<dbReference type="AlphaFoldDB" id="A0AA46AJ46"/>
<evidence type="ECO:0000256" key="2">
    <source>
        <dbReference type="ARBA" id="ARBA00009774"/>
    </source>
</evidence>
<keyword evidence="3" id="KW-0169">Cobalamin biosynthesis</keyword>
<feature type="domain" description="Cobalamin biosynthesis precorrin-8X methylmutase CobH/CbiC" evidence="5">
    <location>
        <begin position="19"/>
        <end position="215"/>
    </location>
</feature>
<dbReference type="PANTHER" id="PTHR43588">
    <property type="entry name" value="COBALT-PRECORRIN-8 METHYLMUTASE"/>
    <property type="match status" value="1"/>
</dbReference>
<comment type="caution">
    <text evidence="6">The sequence shown here is derived from an EMBL/GenBank/DDBJ whole genome shotgun (WGS) entry which is preliminary data.</text>
</comment>
<dbReference type="GO" id="GO:0009236">
    <property type="term" value="P:cobalamin biosynthetic process"/>
    <property type="evidence" value="ECO:0007669"/>
    <property type="project" value="UniProtKB-KW"/>
</dbReference>
<dbReference type="GO" id="GO:0016993">
    <property type="term" value="F:precorrin-8X methylmutase activity"/>
    <property type="evidence" value="ECO:0007669"/>
    <property type="project" value="InterPro"/>
</dbReference>
<name>A0AA46AJ46_9CLOT</name>
<evidence type="ECO:0000256" key="3">
    <source>
        <dbReference type="ARBA" id="ARBA00022573"/>
    </source>
</evidence>
<comment type="similarity">
    <text evidence="2">Belongs to the CobH/CbiC family.</text>
</comment>
<evidence type="ECO:0000256" key="1">
    <source>
        <dbReference type="ARBA" id="ARBA00004953"/>
    </source>
</evidence>
<protein>
    <submittedName>
        <fullName evidence="6">Precorrin-8X methylmutase</fullName>
    </submittedName>
</protein>